<dbReference type="EMBL" id="BPLQ01006572">
    <property type="protein sequence ID" value="GIY23633.1"/>
    <property type="molecule type" value="Genomic_DNA"/>
</dbReference>
<proteinExistence type="predicted"/>
<evidence type="ECO:0000313" key="3">
    <source>
        <dbReference type="Proteomes" id="UP001054837"/>
    </source>
</evidence>
<gene>
    <name evidence="2" type="ORF">CDAR_478821</name>
</gene>
<keyword evidence="3" id="KW-1185">Reference proteome</keyword>
<evidence type="ECO:0000256" key="1">
    <source>
        <dbReference type="SAM" id="SignalP"/>
    </source>
</evidence>
<name>A0AAV4RN05_9ARAC</name>
<sequence length="100" mass="10661">MPSNPGAFPFGSVCITLLISSLVNGGSLAKEKVSGREEGDTWGLKGYIFSRSFLAIALLFPLPDTSMALKISDEGREVLTVVLKGFPKGVPDSEQNFLQA</sequence>
<dbReference type="Proteomes" id="UP001054837">
    <property type="component" value="Unassembled WGS sequence"/>
</dbReference>
<keyword evidence="1" id="KW-0732">Signal</keyword>
<evidence type="ECO:0000313" key="2">
    <source>
        <dbReference type="EMBL" id="GIY23633.1"/>
    </source>
</evidence>
<feature type="chain" id="PRO_5043450330" evidence="1">
    <location>
        <begin position="30"/>
        <end position="100"/>
    </location>
</feature>
<dbReference type="AlphaFoldDB" id="A0AAV4RN05"/>
<reference evidence="2 3" key="1">
    <citation type="submission" date="2021-06" db="EMBL/GenBank/DDBJ databases">
        <title>Caerostris darwini draft genome.</title>
        <authorList>
            <person name="Kono N."/>
            <person name="Arakawa K."/>
        </authorList>
    </citation>
    <scope>NUCLEOTIDE SEQUENCE [LARGE SCALE GENOMIC DNA]</scope>
</reference>
<protein>
    <submittedName>
        <fullName evidence="2">Uncharacterized protein</fullName>
    </submittedName>
</protein>
<feature type="signal peptide" evidence="1">
    <location>
        <begin position="1"/>
        <end position="29"/>
    </location>
</feature>
<organism evidence="2 3">
    <name type="scientific">Caerostris darwini</name>
    <dbReference type="NCBI Taxonomy" id="1538125"/>
    <lineage>
        <taxon>Eukaryota</taxon>
        <taxon>Metazoa</taxon>
        <taxon>Ecdysozoa</taxon>
        <taxon>Arthropoda</taxon>
        <taxon>Chelicerata</taxon>
        <taxon>Arachnida</taxon>
        <taxon>Araneae</taxon>
        <taxon>Araneomorphae</taxon>
        <taxon>Entelegynae</taxon>
        <taxon>Araneoidea</taxon>
        <taxon>Araneidae</taxon>
        <taxon>Caerostris</taxon>
    </lineage>
</organism>
<comment type="caution">
    <text evidence="2">The sequence shown here is derived from an EMBL/GenBank/DDBJ whole genome shotgun (WGS) entry which is preliminary data.</text>
</comment>
<accession>A0AAV4RN05</accession>